<keyword evidence="2" id="KW-1185">Reference proteome</keyword>
<name>A0A426US81_9ACTN</name>
<dbReference type="AlphaFoldDB" id="A0A426US81"/>
<sequence>MNPPNPHAAPVEAAAAALRARGFEPGPPVTLGPAQRAAVAASGPFAGLVEAALQAQALAGTLGLQALAALACAADLDE</sequence>
<organism evidence="1 2">
    <name type="scientific">Glycomyces terrestris</name>
    <dbReference type="NCBI Taxonomy" id="2493553"/>
    <lineage>
        <taxon>Bacteria</taxon>
        <taxon>Bacillati</taxon>
        <taxon>Actinomycetota</taxon>
        <taxon>Actinomycetes</taxon>
        <taxon>Glycomycetales</taxon>
        <taxon>Glycomycetaceae</taxon>
        <taxon>Glycomyces</taxon>
    </lineage>
</organism>
<evidence type="ECO:0000313" key="1">
    <source>
        <dbReference type="EMBL" id="RRR96069.1"/>
    </source>
</evidence>
<dbReference type="EMBL" id="RSEB01000008">
    <property type="protein sequence ID" value="RRR96069.1"/>
    <property type="molecule type" value="Genomic_DNA"/>
</dbReference>
<protein>
    <submittedName>
        <fullName evidence="1">Uncharacterized protein</fullName>
    </submittedName>
</protein>
<reference evidence="1 2" key="1">
    <citation type="submission" date="2018-12" db="EMBL/GenBank/DDBJ databases">
        <title>Glycomyces sp. YIM 121974 draft genome.</title>
        <authorList>
            <person name="Li Q."/>
        </authorList>
    </citation>
    <scope>NUCLEOTIDE SEQUENCE [LARGE SCALE GENOMIC DNA]</scope>
    <source>
        <strain evidence="1 2">YIM 121974</strain>
    </source>
</reference>
<accession>A0A426US81</accession>
<dbReference type="RefSeq" id="WP_125249996.1">
    <property type="nucleotide sequence ID" value="NZ_RSEB01000008.1"/>
</dbReference>
<evidence type="ECO:0000313" key="2">
    <source>
        <dbReference type="Proteomes" id="UP000277256"/>
    </source>
</evidence>
<proteinExistence type="predicted"/>
<dbReference type="Proteomes" id="UP000277256">
    <property type="component" value="Unassembled WGS sequence"/>
</dbReference>
<comment type="caution">
    <text evidence="1">The sequence shown here is derived from an EMBL/GenBank/DDBJ whole genome shotgun (WGS) entry which is preliminary data.</text>
</comment>
<gene>
    <name evidence="1" type="ORF">EIW28_22665</name>
</gene>